<dbReference type="EMBL" id="JACHVS010000001">
    <property type="protein sequence ID" value="MBB2994382.1"/>
    <property type="molecule type" value="Genomic_DNA"/>
</dbReference>
<gene>
    <name evidence="2" type="ORF">E9229_000573</name>
</gene>
<evidence type="ECO:0000313" key="3">
    <source>
        <dbReference type="Proteomes" id="UP000523000"/>
    </source>
</evidence>
<name>A0A839QMF0_9MICC</name>
<protein>
    <submittedName>
        <fullName evidence="2">Uncharacterized protein</fullName>
    </submittedName>
</protein>
<feature type="chain" id="PRO_5039278755" evidence="1">
    <location>
        <begin position="19"/>
        <end position="97"/>
    </location>
</feature>
<dbReference type="AlphaFoldDB" id="A0A839QMF0"/>
<organism evidence="2 3">
    <name type="scientific">Paeniglutamicibacter cryotolerans</name>
    <dbReference type="NCBI Taxonomy" id="670079"/>
    <lineage>
        <taxon>Bacteria</taxon>
        <taxon>Bacillati</taxon>
        <taxon>Actinomycetota</taxon>
        <taxon>Actinomycetes</taxon>
        <taxon>Micrococcales</taxon>
        <taxon>Micrococcaceae</taxon>
        <taxon>Paeniglutamicibacter</taxon>
    </lineage>
</organism>
<reference evidence="2 3" key="1">
    <citation type="submission" date="2020-08" db="EMBL/GenBank/DDBJ databases">
        <title>Sequencing the genomes of 1000 actinobacteria strains.</title>
        <authorList>
            <person name="Klenk H.-P."/>
        </authorList>
    </citation>
    <scope>NUCLEOTIDE SEQUENCE [LARGE SCALE GENOMIC DNA]</scope>
    <source>
        <strain evidence="2 3">DSM 22826</strain>
    </source>
</reference>
<proteinExistence type="predicted"/>
<evidence type="ECO:0000313" key="2">
    <source>
        <dbReference type="EMBL" id="MBB2994382.1"/>
    </source>
</evidence>
<feature type="signal peptide" evidence="1">
    <location>
        <begin position="1"/>
        <end position="18"/>
    </location>
</feature>
<keyword evidence="3" id="KW-1185">Reference proteome</keyword>
<accession>A0A839QMF0</accession>
<dbReference type="RefSeq" id="WP_183509758.1">
    <property type="nucleotide sequence ID" value="NZ_BAABGK010000103.1"/>
</dbReference>
<comment type="caution">
    <text evidence="2">The sequence shown here is derived from an EMBL/GenBank/DDBJ whole genome shotgun (WGS) entry which is preliminary data.</text>
</comment>
<keyword evidence="1" id="KW-0732">Signal</keyword>
<evidence type="ECO:0000256" key="1">
    <source>
        <dbReference type="SAM" id="SignalP"/>
    </source>
</evidence>
<dbReference type="Proteomes" id="UP000523000">
    <property type="component" value="Unassembled WGS sequence"/>
</dbReference>
<sequence>MRIHVVLLSALASAGLVAAGFSAGTLATAPTVPDSYQADAALLPGTIAQLSPAPTRIVTRAQLLGANAASVQLVGSPAYTAQGYQDSMQAYLDAARA</sequence>